<feature type="chain" id="PRO_5043121118" evidence="1">
    <location>
        <begin position="20"/>
        <end position="542"/>
    </location>
</feature>
<keyword evidence="4" id="KW-1185">Reference proteome</keyword>
<evidence type="ECO:0000313" key="4">
    <source>
        <dbReference type="Proteomes" id="UP000267096"/>
    </source>
</evidence>
<sequence length="542" mass="60681">MARIELLLAVIAFINQCFAETSVAVTTSLGQVTGYVANFGDDTAQLYHGRADVFLGVPYAQPPVGALRFKKPQPIANLQGVYNSQPKVCPQLRKKADEMSEDCLKLNIFSPNVSATVKYPVMLWIHGGSFMSGAASDYNVDGVVSNFVSHDVVVVVIQYRLGALGFFTTQSDEFPANLGMLDQVEAIKFVRQHIDKFGGDANRLTVFGFSAASAHTYSPLSQSLFQQAIVHSNPIMTSLDGYFGRDKVSEKFAKAICDIDFPAKGEKLTKLDQCLAQKSVQQMVDFDKTVFEWKMSIDNYFLTGMPNETFQQRPNIPVIMGNCKDEWSFVDLFKMARGMATLNSYDKTSVEKTLLERSAYYGQNAQKVMEFVVGKYKPEGTTDNDHLAWLKIKSNVLTAAGFTSVMALDASYYIQNQNPNVFMYEFDYSSAVGRKYEVPGWKPVPHYAEIPLLWKQNSAWTKAKAGVVPADYEVANHLGEMWTTFAKTGFKCDRTENCPVWTAVPVGQDKMPYNSIDQQQSMQADFRQKDREVFLKEVPNLL</sequence>
<dbReference type="InterPro" id="IPR050309">
    <property type="entry name" value="Type-B_Carboxylest/Lipase"/>
</dbReference>
<dbReference type="EMBL" id="UYRR01031286">
    <property type="protein sequence ID" value="VDK48564.1"/>
    <property type="molecule type" value="Genomic_DNA"/>
</dbReference>
<feature type="domain" description="Carboxylesterase type B" evidence="2">
    <location>
        <begin position="24"/>
        <end position="530"/>
    </location>
</feature>
<dbReference type="ESTHER" id="anisi-a0a0m3jyk8">
    <property type="family name" value="Carb_B_Nematoda"/>
</dbReference>
<protein>
    <submittedName>
        <fullName evidence="5">COesterase domain-containing protein</fullName>
    </submittedName>
</protein>
<dbReference type="AlphaFoldDB" id="A0A0M3JYK8"/>
<dbReference type="OrthoDB" id="5842897at2759"/>
<reference evidence="3 4" key="2">
    <citation type="submission" date="2018-11" db="EMBL/GenBank/DDBJ databases">
        <authorList>
            <consortium name="Pathogen Informatics"/>
        </authorList>
    </citation>
    <scope>NUCLEOTIDE SEQUENCE [LARGE SCALE GENOMIC DNA]</scope>
</reference>
<gene>
    <name evidence="3" type="ORF">ASIM_LOCUS12965</name>
</gene>
<dbReference type="PANTHER" id="PTHR11559">
    <property type="entry name" value="CARBOXYLESTERASE"/>
    <property type="match status" value="1"/>
</dbReference>
<evidence type="ECO:0000256" key="1">
    <source>
        <dbReference type="SAM" id="SignalP"/>
    </source>
</evidence>
<dbReference type="InterPro" id="IPR002018">
    <property type="entry name" value="CarbesteraseB"/>
</dbReference>
<dbReference type="InterPro" id="IPR029058">
    <property type="entry name" value="AB_hydrolase_fold"/>
</dbReference>
<organism evidence="5">
    <name type="scientific">Anisakis simplex</name>
    <name type="common">Herring worm</name>
    <dbReference type="NCBI Taxonomy" id="6269"/>
    <lineage>
        <taxon>Eukaryota</taxon>
        <taxon>Metazoa</taxon>
        <taxon>Ecdysozoa</taxon>
        <taxon>Nematoda</taxon>
        <taxon>Chromadorea</taxon>
        <taxon>Rhabditida</taxon>
        <taxon>Spirurina</taxon>
        <taxon>Ascaridomorpha</taxon>
        <taxon>Ascaridoidea</taxon>
        <taxon>Anisakidae</taxon>
        <taxon>Anisakis</taxon>
        <taxon>Anisakis simplex complex</taxon>
    </lineage>
</organism>
<keyword evidence="1" id="KW-0732">Signal</keyword>
<dbReference type="WBParaSite" id="ASIM_0001353701-mRNA-1">
    <property type="protein sequence ID" value="ASIM_0001353701-mRNA-1"/>
    <property type="gene ID" value="ASIM_0001353701"/>
</dbReference>
<dbReference type="Pfam" id="PF00135">
    <property type="entry name" value="COesterase"/>
    <property type="match status" value="1"/>
</dbReference>
<dbReference type="SUPFAM" id="SSF53474">
    <property type="entry name" value="alpha/beta-Hydrolases"/>
    <property type="match status" value="1"/>
</dbReference>
<accession>A0A0M3JYK8</accession>
<name>A0A0M3JYK8_ANISI</name>
<reference evidence="5" key="1">
    <citation type="submission" date="2017-02" db="UniProtKB">
        <authorList>
            <consortium name="WormBaseParasite"/>
        </authorList>
    </citation>
    <scope>IDENTIFICATION</scope>
</reference>
<feature type="signal peptide" evidence="1">
    <location>
        <begin position="1"/>
        <end position="19"/>
    </location>
</feature>
<dbReference type="Proteomes" id="UP000267096">
    <property type="component" value="Unassembled WGS sequence"/>
</dbReference>
<dbReference type="Gene3D" id="3.40.50.1820">
    <property type="entry name" value="alpha/beta hydrolase"/>
    <property type="match status" value="1"/>
</dbReference>
<proteinExistence type="predicted"/>
<evidence type="ECO:0000313" key="5">
    <source>
        <dbReference type="WBParaSite" id="ASIM_0001353701-mRNA-1"/>
    </source>
</evidence>
<evidence type="ECO:0000313" key="3">
    <source>
        <dbReference type="EMBL" id="VDK48564.1"/>
    </source>
</evidence>
<evidence type="ECO:0000259" key="2">
    <source>
        <dbReference type="Pfam" id="PF00135"/>
    </source>
</evidence>